<dbReference type="Proteomes" id="UP000439986">
    <property type="component" value="Unassembled WGS sequence"/>
</dbReference>
<feature type="domain" description="Zinc-ribbon" evidence="2">
    <location>
        <begin position="6"/>
        <end position="24"/>
    </location>
</feature>
<gene>
    <name evidence="3" type="ORF">GJ698_06500</name>
</gene>
<keyword evidence="1" id="KW-0472">Membrane</keyword>
<dbReference type="Pfam" id="PF13240">
    <property type="entry name" value="Zn_Ribbon_1"/>
    <property type="match status" value="1"/>
</dbReference>
<evidence type="ECO:0000256" key="1">
    <source>
        <dbReference type="SAM" id="Phobius"/>
    </source>
</evidence>
<keyword evidence="4" id="KW-1185">Reference proteome</keyword>
<evidence type="ECO:0000313" key="3">
    <source>
        <dbReference type="EMBL" id="MRW83743.1"/>
    </source>
</evidence>
<proteinExistence type="predicted"/>
<dbReference type="RefSeq" id="WP_154356804.1">
    <property type="nucleotide sequence ID" value="NZ_WKJL01000003.1"/>
</dbReference>
<feature type="transmembrane region" description="Helical" evidence="1">
    <location>
        <begin position="34"/>
        <end position="51"/>
    </location>
</feature>
<protein>
    <recommendedName>
        <fullName evidence="2">Zinc-ribbon domain-containing protein</fullName>
    </recommendedName>
</protein>
<dbReference type="InterPro" id="IPR026870">
    <property type="entry name" value="Zinc_ribbon_dom"/>
</dbReference>
<reference evidence="3 4" key="1">
    <citation type="submission" date="2019-11" db="EMBL/GenBank/DDBJ databases">
        <title>Novel species isolated from a subtropical stream in China.</title>
        <authorList>
            <person name="Lu H."/>
        </authorList>
    </citation>
    <scope>NUCLEOTIDE SEQUENCE [LARGE SCALE GENOMIC DNA]</scope>
    <source>
        <strain evidence="3 4">FT26W</strain>
    </source>
</reference>
<dbReference type="AlphaFoldDB" id="A0A844CTR8"/>
<name>A0A844CTR8_9BURK</name>
<accession>A0A844CTR8</accession>
<keyword evidence="1" id="KW-1133">Transmembrane helix</keyword>
<evidence type="ECO:0000313" key="4">
    <source>
        <dbReference type="Proteomes" id="UP000439986"/>
    </source>
</evidence>
<dbReference type="EMBL" id="WKJL01000003">
    <property type="protein sequence ID" value="MRW83743.1"/>
    <property type="molecule type" value="Genomic_DNA"/>
</dbReference>
<evidence type="ECO:0000259" key="2">
    <source>
        <dbReference type="Pfam" id="PF13240"/>
    </source>
</evidence>
<sequence length="128" mass="13462">MALQACHECGTQISSEAKTCPSCGVIPKNKSNTVSQVVGVVCIIGFAWFYFGGGLEKQAAKEMSNIEAQVARDAVKQYNIAKAAGAPIDICVQAGLVSASYLQAKDDTNYAKWKDIEAADCSAAGVPR</sequence>
<comment type="caution">
    <text evidence="3">The sequence shown here is derived from an EMBL/GenBank/DDBJ whole genome shotgun (WGS) entry which is preliminary data.</text>
</comment>
<organism evidence="3 4">
    <name type="scientific">Duganella aquatilis</name>
    <dbReference type="NCBI Taxonomy" id="2666082"/>
    <lineage>
        <taxon>Bacteria</taxon>
        <taxon>Pseudomonadati</taxon>
        <taxon>Pseudomonadota</taxon>
        <taxon>Betaproteobacteria</taxon>
        <taxon>Burkholderiales</taxon>
        <taxon>Oxalobacteraceae</taxon>
        <taxon>Telluria group</taxon>
        <taxon>Duganella</taxon>
    </lineage>
</organism>
<keyword evidence="1" id="KW-0812">Transmembrane</keyword>